<dbReference type="InterPro" id="IPR036047">
    <property type="entry name" value="F-box-like_dom_sf"/>
</dbReference>
<dbReference type="EMBL" id="LHPG02000008">
    <property type="protein sequence ID" value="PRW56698.1"/>
    <property type="molecule type" value="Genomic_DNA"/>
</dbReference>
<proteinExistence type="predicted"/>
<dbReference type="InterPro" id="IPR032675">
    <property type="entry name" value="LRR_dom_sf"/>
</dbReference>
<evidence type="ECO:0000256" key="1">
    <source>
        <dbReference type="ARBA" id="ARBA00004430"/>
    </source>
</evidence>
<dbReference type="Proteomes" id="UP000239899">
    <property type="component" value="Unassembled WGS sequence"/>
</dbReference>
<dbReference type="GO" id="GO:0005930">
    <property type="term" value="C:axoneme"/>
    <property type="evidence" value="ECO:0007669"/>
    <property type="project" value="UniProtKB-SubCell"/>
</dbReference>
<gene>
    <name evidence="3" type="ORF">C2E21_4457</name>
</gene>
<dbReference type="InterPro" id="IPR001810">
    <property type="entry name" value="F-box_dom"/>
</dbReference>
<accession>A0A2P6TRL7</accession>
<dbReference type="SUPFAM" id="SSF81383">
    <property type="entry name" value="F-box domain"/>
    <property type="match status" value="1"/>
</dbReference>
<evidence type="ECO:0000313" key="3">
    <source>
        <dbReference type="EMBL" id="PRW56698.1"/>
    </source>
</evidence>
<name>A0A2P6TRL7_CHLSO</name>
<dbReference type="SUPFAM" id="SSF52047">
    <property type="entry name" value="RNI-like"/>
    <property type="match status" value="1"/>
</dbReference>
<evidence type="ECO:0000313" key="4">
    <source>
        <dbReference type="Proteomes" id="UP000239899"/>
    </source>
</evidence>
<sequence>MARSRAQRRTAAAPPSGPRLFDLPAALLESILLLLSLKARVRFATTCRAARQLVDDSWVLLLAIFSTCRSRTQSLALLRWLSAGCRNALWLNLSLTVQQVPIVRQLGQGIGMQGACLQILDLRVHDGPLVLEGSWLSSLVRQRSLKVQATAVELGSGCGQLATLQHLNVSCGYEVPTDYPILFGYYLLRPCTVAVQPGAIPPSLTNATFLCCAMPELPAALSAATGLRQLRLERCAVRFGSAGPAAAPLMGPVLSSLTALEKLELLRMRLTDDHSVPAQLAGLTHLQHLDLSDSLLCEGGEQALCSTFPHLSSLTFLSLAAGSTAGNLTAAPGALPALRELRLLLPSDCEDQRLPVLAAAPHLQHLMVCGSTLLCDSNVEALRTLPQLCSLAVQLPHTEEMWDAIDASGALRLIDAIASLPALSYVLLMFQDKETEEDEHFGTILPGLQQRNISVASMLSSDSMYLLLHWPVLYRPRY</sequence>
<dbReference type="AlphaFoldDB" id="A0A2P6TRL7"/>
<protein>
    <submittedName>
        <fullName evidence="3">Receptor 12</fullName>
    </submittedName>
</protein>
<keyword evidence="3" id="KW-0675">Receptor</keyword>
<evidence type="ECO:0000259" key="2">
    <source>
        <dbReference type="PROSITE" id="PS50181"/>
    </source>
</evidence>
<comment type="caution">
    <text evidence="3">The sequence shown here is derived from an EMBL/GenBank/DDBJ whole genome shotgun (WGS) entry which is preliminary data.</text>
</comment>
<dbReference type="Gene3D" id="3.80.10.10">
    <property type="entry name" value="Ribonuclease Inhibitor"/>
    <property type="match status" value="1"/>
</dbReference>
<keyword evidence="4" id="KW-1185">Reference proteome</keyword>
<dbReference type="PROSITE" id="PS50181">
    <property type="entry name" value="FBOX"/>
    <property type="match status" value="1"/>
</dbReference>
<organism evidence="3 4">
    <name type="scientific">Chlorella sorokiniana</name>
    <name type="common">Freshwater green alga</name>
    <dbReference type="NCBI Taxonomy" id="3076"/>
    <lineage>
        <taxon>Eukaryota</taxon>
        <taxon>Viridiplantae</taxon>
        <taxon>Chlorophyta</taxon>
        <taxon>core chlorophytes</taxon>
        <taxon>Trebouxiophyceae</taxon>
        <taxon>Chlorellales</taxon>
        <taxon>Chlorellaceae</taxon>
        <taxon>Chlorella clade</taxon>
        <taxon>Chlorella</taxon>
    </lineage>
</organism>
<reference evidence="3 4" key="1">
    <citation type="journal article" date="2018" name="Plant J.">
        <title>Genome sequences of Chlorella sorokiniana UTEX 1602 and Micractinium conductrix SAG 241.80: implications to maltose excretion by a green alga.</title>
        <authorList>
            <person name="Arriola M.B."/>
            <person name="Velmurugan N."/>
            <person name="Zhang Y."/>
            <person name="Plunkett M.H."/>
            <person name="Hondzo H."/>
            <person name="Barney B.M."/>
        </authorList>
    </citation>
    <scope>NUCLEOTIDE SEQUENCE [LARGE SCALE GENOMIC DNA]</scope>
    <source>
        <strain evidence="4">UTEX 1602</strain>
    </source>
</reference>
<dbReference type="Pfam" id="PF00646">
    <property type="entry name" value="F-box"/>
    <property type="match status" value="1"/>
</dbReference>
<comment type="subcellular location">
    <subcellularLocation>
        <location evidence="1">Cytoplasm</location>
        <location evidence="1">Cytoskeleton</location>
        <location evidence="1">Cilium axoneme</location>
    </subcellularLocation>
</comment>
<feature type="domain" description="F-box" evidence="2">
    <location>
        <begin position="17"/>
        <end position="61"/>
    </location>
</feature>